<protein>
    <submittedName>
        <fullName evidence="2">Uncharacterized protein</fullName>
    </submittedName>
</protein>
<accession>A0A2R6QXK1</accession>
<evidence type="ECO:0000313" key="3">
    <source>
        <dbReference type="Proteomes" id="UP000186601"/>
    </source>
</evidence>
<dbReference type="EMBL" id="MLYV02000300">
    <property type="protein sequence ID" value="PSS16478.1"/>
    <property type="molecule type" value="Genomic_DNA"/>
</dbReference>
<keyword evidence="1" id="KW-0732">Signal</keyword>
<name>A0A2R6QXK1_9APHY</name>
<dbReference type="AlphaFoldDB" id="A0A2R6QXK1"/>
<feature type="signal peptide" evidence="1">
    <location>
        <begin position="1"/>
        <end position="19"/>
    </location>
</feature>
<comment type="caution">
    <text evidence="2">The sequence shown here is derived from an EMBL/GenBank/DDBJ whole genome shotgun (WGS) entry which is preliminary data.</text>
</comment>
<evidence type="ECO:0000256" key="1">
    <source>
        <dbReference type="SAM" id="SignalP"/>
    </source>
</evidence>
<proteinExistence type="predicted"/>
<dbReference type="Proteomes" id="UP000186601">
    <property type="component" value="Unassembled WGS sequence"/>
</dbReference>
<sequence length="73" mass="7670">MRRWVWMCGLLACTSQVVALGSSCSGALGNGSAVSGDPYWMQTIPRSGSSAFNANPGSYKVHALQLALTSPKH</sequence>
<feature type="chain" id="PRO_5015302286" evidence="1">
    <location>
        <begin position="20"/>
        <end position="73"/>
    </location>
</feature>
<dbReference type="PROSITE" id="PS51257">
    <property type="entry name" value="PROKAR_LIPOPROTEIN"/>
    <property type="match status" value="1"/>
</dbReference>
<gene>
    <name evidence="2" type="ORF">PHLCEN_2v3253</name>
</gene>
<reference evidence="2 3" key="1">
    <citation type="submission" date="2018-02" db="EMBL/GenBank/DDBJ databases">
        <title>Genome sequence of the basidiomycete white-rot fungus Phlebia centrifuga.</title>
        <authorList>
            <person name="Granchi Z."/>
            <person name="Peng M."/>
            <person name="de Vries R.P."/>
            <person name="Hilden K."/>
            <person name="Makela M.R."/>
            <person name="Grigoriev I."/>
            <person name="Riley R."/>
        </authorList>
    </citation>
    <scope>NUCLEOTIDE SEQUENCE [LARGE SCALE GENOMIC DNA]</scope>
    <source>
        <strain evidence="2 3">FBCC195</strain>
    </source>
</reference>
<organism evidence="2 3">
    <name type="scientific">Hermanssonia centrifuga</name>
    <dbReference type="NCBI Taxonomy" id="98765"/>
    <lineage>
        <taxon>Eukaryota</taxon>
        <taxon>Fungi</taxon>
        <taxon>Dikarya</taxon>
        <taxon>Basidiomycota</taxon>
        <taxon>Agaricomycotina</taxon>
        <taxon>Agaricomycetes</taxon>
        <taxon>Polyporales</taxon>
        <taxon>Meruliaceae</taxon>
        <taxon>Hermanssonia</taxon>
    </lineage>
</organism>
<evidence type="ECO:0000313" key="2">
    <source>
        <dbReference type="EMBL" id="PSS16478.1"/>
    </source>
</evidence>
<keyword evidence="3" id="KW-1185">Reference proteome</keyword>